<dbReference type="Pfam" id="PF00408">
    <property type="entry name" value="PGM_PMM_IV"/>
    <property type="match status" value="1"/>
</dbReference>
<dbReference type="GO" id="GO:0000287">
    <property type="term" value="F:magnesium ion binding"/>
    <property type="evidence" value="ECO:0007669"/>
    <property type="project" value="InterPro"/>
</dbReference>
<dbReference type="GO" id="GO:0006048">
    <property type="term" value="P:UDP-N-acetylglucosamine biosynthetic process"/>
    <property type="evidence" value="ECO:0007669"/>
    <property type="project" value="TreeGrafter"/>
</dbReference>
<dbReference type="InterPro" id="IPR005846">
    <property type="entry name" value="A-D-PHexomutase_a/b/a-III"/>
</dbReference>
<evidence type="ECO:0000313" key="13">
    <source>
        <dbReference type="Proteomes" id="UP000007486"/>
    </source>
</evidence>
<dbReference type="GO" id="GO:0008966">
    <property type="term" value="F:phosphoglucosamine mutase activity"/>
    <property type="evidence" value="ECO:0007669"/>
    <property type="project" value="UniProtKB-EC"/>
</dbReference>
<comment type="similarity">
    <text evidence="2 7">Belongs to the phosphohexose mutase family.</text>
</comment>
<evidence type="ECO:0000256" key="7">
    <source>
        <dbReference type="RuleBase" id="RU004326"/>
    </source>
</evidence>
<evidence type="ECO:0000256" key="6">
    <source>
        <dbReference type="ARBA" id="ARBA00023235"/>
    </source>
</evidence>
<dbReference type="Pfam" id="PF02878">
    <property type="entry name" value="PGM_PMM_I"/>
    <property type="match status" value="1"/>
</dbReference>
<evidence type="ECO:0000259" key="9">
    <source>
        <dbReference type="Pfam" id="PF02878"/>
    </source>
</evidence>
<dbReference type="GO" id="GO:0005829">
    <property type="term" value="C:cytosol"/>
    <property type="evidence" value="ECO:0007669"/>
    <property type="project" value="TreeGrafter"/>
</dbReference>
<evidence type="ECO:0000256" key="3">
    <source>
        <dbReference type="ARBA" id="ARBA00022553"/>
    </source>
</evidence>
<feature type="domain" description="Alpha-D-phosphohexomutase alpha/beta/alpha" evidence="9">
    <location>
        <begin position="8"/>
        <end position="142"/>
    </location>
</feature>
<dbReference type="EC" id="5.4.2.10" evidence="12"/>
<dbReference type="STRING" id="667015.Bacsa_0242"/>
<dbReference type="PANTHER" id="PTHR42946:SF1">
    <property type="entry name" value="PHOSPHOGLUCOMUTASE (ALPHA-D-GLUCOSE-1,6-BISPHOSPHATE-DEPENDENT)"/>
    <property type="match status" value="1"/>
</dbReference>
<keyword evidence="5 7" id="KW-0460">Magnesium</keyword>
<dbReference type="SUPFAM" id="SSF53738">
    <property type="entry name" value="Phosphoglucomutase, first 3 domains"/>
    <property type="match status" value="3"/>
</dbReference>
<dbReference type="InterPro" id="IPR036900">
    <property type="entry name" value="A-D-PHexomutase_C_sf"/>
</dbReference>
<dbReference type="OrthoDB" id="9806956at2"/>
<organism evidence="12 13">
    <name type="scientific">Phocaeicola salanitronis (strain DSM 18170 / JCM 13657 / CCUG 60908 / BL78)</name>
    <name type="common">Bacteroides salanitronis</name>
    <dbReference type="NCBI Taxonomy" id="667015"/>
    <lineage>
        <taxon>Bacteria</taxon>
        <taxon>Pseudomonadati</taxon>
        <taxon>Bacteroidota</taxon>
        <taxon>Bacteroidia</taxon>
        <taxon>Bacteroidales</taxon>
        <taxon>Bacteroidaceae</taxon>
        <taxon>Phocaeicola</taxon>
    </lineage>
</organism>
<dbReference type="Pfam" id="PF02879">
    <property type="entry name" value="PGM_PMM_II"/>
    <property type="match status" value="1"/>
</dbReference>
<evidence type="ECO:0000256" key="4">
    <source>
        <dbReference type="ARBA" id="ARBA00022723"/>
    </source>
</evidence>
<dbReference type="InterPro" id="IPR005844">
    <property type="entry name" value="A-D-PHexomutase_a/b/a-I"/>
</dbReference>
<keyword evidence="3" id="KW-0597">Phosphoprotein</keyword>
<dbReference type="Gene3D" id="3.40.120.10">
    <property type="entry name" value="Alpha-D-Glucose-1,6-Bisphosphate, subunit A, domain 3"/>
    <property type="match status" value="3"/>
</dbReference>
<dbReference type="GO" id="GO:0005975">
    <property type="term" value="P:carbohydrate metabolic process"/>
    <property type="evidence" value="ECO:0007669"/>
    <property type="project" value="InterPro"/>
</dbReference>
<dbReference type="GO" id="GO:0004615">
    <property type="term" value="F:phosphomannomutase activity"/>
    <property type="evidence" value="ECO:0007669"/>
    <property type="project" value="TreeGrafter"/>
</dbReference>
<dbReference type="InterPro" id="IPR016066">
    <property type="entry name" value="A-D-PHexomutase_CS"/>
</dbReference>
<keyword evidence="6 12" id="KW-0413">Isomerase</keyword>
<dbReference type="HOGENOM" id="CLU_016950_7_1_10"/>
<gene>
    <name evidence="12" type="ordered locus">Bacsa_0242</name>
</gene>
<dbReference type="FunFam" id="3.30.310.50:FF:000006">
    <property type="entry name" value="Phosphoglucosamine mutase"/>
    <property type="match status" value="1"/>
</dbReference>
<evidence type="ECO:0000259" key="11">
    <source>
        <dbReference type="Pfam" id="PF02880"/>
    </source>
</evidence>
<dbReference type="EMBL" id="CP002530">
    <property type="protein sequence ID" value="ADY34853.1"/>
    <property type="molecule type" value="Genomic_DNA"/>
</dbReference>
<dbReference type="Pfam" id="PF02880">
    <property type="entry name" value="PGM_PMM_III"/>
    <property type="match status" value="1"/>
</dbReference>
<evidence type="ECO:0000313" key="12">
    <source>
        <dbReference type="EMBL" id="ADY34853.1"/>
    </source>
</evidence>
<evidence type="ECO:0000256" key="1">
    <source>
        <dbReference type="ARBA" id="ARBA00001946"/>
    </source>
</evidence>
<name>F0R6T6_PHOSB</name>
<dbReference type="InterPro" id="IPR024086">
    <property type="entry name" value="GlmM_arc-type"/>
</dbReference>
<dbReference type="Proteomes" id="UP000007486">
    <property type="component" value="Chromosome"/>
</dbReference>
<dbReference type="Gene3D" id="3.30.310.50">
    <property type="entry name" value="Alpha-D-phosphohexomutase, C-terminal domain"/>
    <property type="match status" value="1"/>
</dbReference>
<dbReference type="InterPro" id="IPR016055">
    <property type="entry name" value="A-D-PHexomutase_a/b/a-I/II/III"/>
</dbReference>
<keyword evidence="13" id="KW-1185">Reference proteome</keyword>
<evidence type="ECO:0000256" key="2">
    <source>
        <dbReference type="ARBA" id="ARBA00010231"/>
    </source>
</evidence>
<accession>F0R6T6</accession>
<dbReference type="PROSITE" id="PS00710">
    <property type="entry name" value="PGM_PMM"/>
    <property type="match status" value="1"/>
</dbReference>
<dbReference type="GO" id="GO:0009252">
    <property type="term" value="P:peptidoglycan biosynthetic process"/>
    <property type="evidence" value="ECO:0007669"/>
    <property type="project" value="TreeGrafter"/>
</dbReference>
<feature type="domain" description="Alpha-D-phosphohexomutase C-terminal" evidence="8">
    <location>
        <begin position="397"/>
        <end position="453"/>
    </location>
</feature>
<dbReference type="InterPro" id="IPR050060">
    <property type="entry name" value="Phosphoglucosamine_mutase"/>
</dbReference>
<proteinExistence type="inferred from homology"/>
<dbReference type="FunFam" id="3.40.120.10:FF:000020">
    <property type="entry name" value="Phosphoglucosamine mutase"/>
    <property type="match status" value="1"/>
</dbReference>
<dbReference type="RefSeq" id="WP_013616315.1">
    <property type="nucleotide sequence ID" value="NC_015164.1"/>
</dbReference>
<sequence length="457" mass="49738">MALIKSISGIRGTVGGNAGEGLTPLDIVKFTSAYAALIRRISFVKSNRIIVGRDARVSGEMVRRLVCGTLMGMGFDVVDIGLASTPTTELAVTMAGACGGIILTASHNPKQWNALKLLNGQGEFLNAEEGQEVLRMAEAEAFEYAGIDRLGSYTEDLSYNEKHIERVLALDLVDVEAIRKAGFRVAIDCVNSVGGIILPQLLERLGVKHVRKLYCEPTGDFQHNPEPLEKNLGDIMNLMKEGGNDVAFVVDPDVDRLAMICEDGTMFGEEYTLVSVADYVLKHTPGNTVSNLSSTRALRDVTNNYGMQYYASAVGEVNVVAKMKEVNAVIGGEGNGGVIYPEAHYGRDALVGIALFLSHLAHEGKKASELRAVYPKYCMAKKRIDLTPDTDVDAILKKVKETYRKEEVNDIDGVKIDFADGWVHLRKSNTEPIIRVYSEAGSMEDANRLADEVSACI</sequence>
<dbReference type="NCBIfam" id="TIGR03990">
    <property type="entry name" value="Arch_GlmM"/>
    <property type="match status" value="1"/>
</dbReference>
<dbReference type="AlphaFoldDB" id="F0R6T6"/>
<evidence type="ECO:0000259" key="10">
    <source>
        <dbReference type="Pfam" id="PF02879"/>
    </source>
</evidence>
<reference evidence="12 13" key="1">
    <citation type="journal article" date="2011" name="Stand. Genomic Sci.">
        <title>Complete genome sequence of Bacteroides salanitronis type strain (BL78).</title>
        <authorList>
            <person name="Gronow S."/>
            <person name="Held B."/>
            <person name="Lucas S."/>
            <person name="Lapidus A."/>
            <person name="Del Rio T.G."/>
            <person name="Nolan M."/>
            <person name="Tice H."/>
            <person name="Deshpande S."/>
            <person name="Cheng J.F."/>
            <person name="Pitluck S."/>
            <person name="Liolios K."/>
            <person name="Pagani I."/>
            <person name="Ivanova N."/>
            <person name="Mavromatis K."/>
            <person name="Pati A."/>
            <person name="Tapia R."/>
            <person name="Han C."/>
            <person name="Goodwin L."/>
            <person name="Chen A."/>
            <person name="Palaniappan K."/>
            <person name="Land M."/>
            <person name="Hauser L."/>
            <person name="Chang Y.J."/>
            <person name="Jeffries C.D."/>
            <person name="Brambilla E.M."/>
            <person name="Rohde M."/>
            <person name="Goker M."/>
            <person name="Detter J.C."/>
            <person name="Woyke T."/>
            <person name="Bristow J."/>
            <person name="Markowitz V."/>
            <person name="Hugenholtz P."/>
            <person name="Kyrpides N.C."/>
            <person name="Klenk H.P."/>
            <person name="Eisen J.A."/>
        </authorList>
    </citation>
    <scope>NUCLEOTIDE SEQUENCE [LARGE SCALE GENOMIC DNA]</scope>
    <source>
        <strain evidence="12 13">DSM 18170</strain>
    </source>
</reference>
<dbReference type="eggNOG" id="COG1109">
    <property type="taxonomic scope" value="Bacteria"/>
</dbReference>
<dbReference type="InterPro" id="IPR005845">
    <property type="entry name" value="A-D-PHexomutase_a/b/a-II"/>
</dbReference>
<evidence type="ECO:0000259" key="8">
    <source>
        <dbReference type="Pfam" id="PF00408"/>
    </source>
</evidence>
<dbReference type="InterPro" id="IPR005841">
    <property type="entry name" value="Alpha-D-phosphohexomutase_SF"/>
</dbReference>
<dbReference type="InterPro" id="IPR005843">
    <property type="entry name" value="A-D-PHexomutase_C"/>
</dbReference>
<dbReference type="KEGG" id="bsa:Bacsa_0242"/>
<dbReference type="SUPFAM" id="SSF55957">
    <property type="entry name" value="Phosphoglucomutase, C-terminal domain"/>
    <property type="match status" value="1"/>
</dbReference>
<dbReference type="PANTHER" id="PTHR42946">
    <property type="entry name" value="PHOSPHOHEXOSE MUTASE"/>
    <property type="match status" value="1"/>
</dbReference>
<dbReference type="PRINTS" id="PR00509">
    <property type="entry name" value="PGMPMM"/>
</dbReference>
<protein>
    <submittedName>
        <fullName evidence="12">Phosphoglucosamine mutase</fullName>
        <ecNumber evidence="12">5.4.2.10</ecNumber>
    </submittedName>
</protein>
<feature type="domain" description="Alpha-D-phosphohexomutase alpha/beta/alpha" evidence="10">
    <location>
        <begin position="171"/>
        <end position="264"/>
    </location>
</feature>
<evidence type="ECO:0000256" key="5">
    <source>
        <dbReference type="ARBA" id="ARBA00022842"/>
    </source>
</evidence>
<feature type="domain" description="Alpha-D-phosphohexomutase alpha/beta/alpha" evidence="11">
    <location>
        <begin position="271"/>
        <end position="377"/>
    </location>
</feature>
<comment type="cofactor">
    <cofactor evidence="1">
        <name>Mg(2+)</name>
        <dbReference type="ChEBI" id="CHEBI:18420"/>
    </cofactor>
</comment>
<keyword evidence="4 7" id="KW-0479">Metal-binding</keyword>